<dbReference type="GO" id="GO:0045197">
    <property type="term" value="P:establishment or maintenance of epithelial cell apical/basal polarity"/>
    <property type="evidence" value="ECO:0007669"/>
    <property type="project" value="TreeGrafter"/>
</dbReference>
<evidence type="ECO:0000256" key="2">
    <source>
        <dbReference type="ARBA" id="ARBA00022729"/>
    </source>
</evidence>
<evidence type="ECO:0000313" key="6">
    <source>
        <dbReference type="EMBL" id="CUE71748.1"/>
    </source>
</evidence>
<dbReference type="InterPro" id="IPR051022">
    <property type="entry name" value="Notch_Cell-Fate_Det"/>
</dbReference>
<evidence type="ECO:0000256" key="3">
    <source>
        <dbReference type="ARBA" id="ARBA00022737"/>
    </source>
</evidence>
<evidence type="ECO:0000256" key="4">
    <source>
        <dbReference type="ARBA" id="ARBA00023157"/>
    </source>
</evidence>
<dbReference type="SMART" id="SM00181">
    <property type="entry name" value="EGF"/>
    <property type="match status" value="3"/>
</dbReference>
<dbReference type="GO" id="GO:0032991">
    <property type="term" value="C:protein-containing complex"/>
    <property type="evidence" value="ECO:0007669"/>
    <property type="project" value="TreeGrafter"/>
</dbReference>
<reference evidence="7" key="1">
    <citation type="submission" date="2015-09" db="EMBL/GenBank/DDBJ databases">
        <authorList>
            <consortium name="Pathogen Informatics"/>
        </authorList>
    </citation>
    <scope>NUCLEOTIDE SEQUENCE [LARGE SCALE GENOMIC DNA]</scope>
    <source>
        <strain evidence="7">Lake Konstanz</strain>
    </source>
</reference>
<keyword evidence="2" id="KW-0732">Signal</keyword>
<sequence length="405" mass="43144">MRSQAQDFSVQQKRRRAAADRISFPFDAATEAPESAQCVPYEYTKTKKRTFRDAVVDCSIAYNQQHRGFNNMECPISTLRRSQYSQAGPPSNIRTTLANISLNASLNICSVTLVFGGDRHASIRLLLSSEPPHDGSSNEPDEQLALLLSEDESFSVDLHNVAAVTETKTPALLHYHILTRKNSQLNFDANCQCQTYWRNHGYANTSATGNTSLCNCICDAGWSGASCNITTSTTPAPPTPAPLTPAQCTNANCNNHATSWSGTVGSCSCTCDPAWTDGTCSTSNLCTNAADCNGNAATVSGNRPSCTCTCDSAWTGTTCATSNVCTNAADCNSRATTVTGNRPNCACSCSPEWTDTACAASNVCTNAVDCNNRATTVTGNRPACTCYCLAAYHGKTCDVTYTLTP</sequence>
<keyword evidence="3" id="KW-0677">Repeat</keyword>
<dbReference type="AlphaFoldDB" id="A0A0S4IQL0"/>
<dbReference type="OMA" id="STICDRI"/>
<keyword evidence="1" id="KW-0245">EGF-like domain</keyword>
<evidence type="ECO:0000256" key="1">
    <source>
        <dbReference type="ARBA" id="ARBA00022536"/>
    </source>
</evidence>
<dbReference type="GO" id="GO:0007157">
    <property type="term" value="P:heterophilic cell-cell adhesion via plasma membrane cell adhesion molecules"/>
    <property type="evidence" value="ECO:0007669"/>
    <property type="project" value="TreeGrafter"/>
</dbReference>
<organism evidence="6 7">
    <name type="scientific">Bodo saltans</name>
    <name type="common">Flagellated protozoan</name>
    <dbReference type="NCBI Taxonomy" id="75058"/>
    <lineage>
        <taxon>Eukaryota</taxon>
        <taxon>Discoba</taxon>
        <taxon>Euglenozoa</taxon>
        <taxon>Kinetoplastea</taxon>
        <taxon>Metakinetoplastina</taxon>
        <taxon>Eubodonida</taxon>
        <taxon>Bodonidae</taxon>
        <taxon>Bodo</taxon>
    </lineage>
</organism>
<keyword evidence="7" id="KW-1185">Reference proteome</keyword>
<keyword evidence="4" id="KW-1015">Disulfide bond</keyword>
<dbReference type="InterPro" id="IPR000742">
    <property type="entry name" value="EGF"/>
</dbReference>
<dbReference type="OrthoDB" id="283575at2759"/>
<accession>A0A0S4IQL0</accession>
<dbReference type="EMBL" id="CYKH01000111">
    <property type="protein sequence ID" value="CUE71748.1"/>
    <property type="molecule type" value="Genomic_DNA"/>
</dbReference>
<name>A0A0S4IQL0_BODSA</name>
<dbReference type="PANTHER" id="PTHR24049">
    <property type="entry name" value="CRUMBS FAMILY MEMBER"/>
    <property type="match status" value="1"/>
</dbReference>
<protein>
    <recommendedName>
        <fullName evidence="5">EGF-like domain-containing protein</fullName>
    </recommendedName>
</protein>
<dbReference type="GO" id="GO:0005886">
    <property type="term" value="C:plasma membrane"/>
    <property type="evidence" value="ECO:0007669"/>
    <property type="project" value="TreeGrafter"/>
</dbReference>
<feature type="domain" description="EGF-like" evidence="5">
    <location>
        <begin position="386"/>
        <end position="397"/>
    </location>
</feature>
<dbReference type="VEuPathDB" id="TriTrypDB:BSAL_53625"/>
<gene>
    <name evidence="6" type="ORF">BSAL_53625</name>
</gene>
<evidence type="ECO:0000259" key="5">
    <source>
        <dbReference type="PROSITE" id="PS00022"/>
    </source>
</evidence>
<proteinExistence type="predicted"/>
<dbReference type="Proteomes" id="UP000051952">
    <property type="component" value="Unassembled WGS sequence"/>
</dbReference>
<evidence type="ECO:0000313" key="7">
    <source>
        <dbReference type="Proteomes" id="UP000051952"/>
    </source>
</evidence>
<dbReference type="PANTHER" id="PTHR24049:SF22">
    <property type="entry name" value="DROSOPHILA CRUMBS HOMOLOG"/>
    <property type="match status" value="1"/>
</dbReference>
<feature type="non-terminal residue" evidence="6">
    <location>
        <position position="405"/>
    </location>
</feature>
<dbReference type="PROSITE" id="PS00022">
    <property type="entry name" value="EGF_1"/>
    <property type="match status" value="1"/>
</dbReference>